<dbReference type="EMBL" id="FWXI01000009">
    <property type="protein sequence ID" value="SMC80391.1"/>
    <property type="molecule type" value="Genomic_DNA"/>
</dbReference>
<proteinExistence type="predicted"/>
<evidence type="ECO:0000313" key="2">
    <source>
        <dbReference type="EMBL" id="SMC80391.1"/>
    </source>
</evidence>
<dbReference type="AlphaFoldDB" id="A0A1W2C5L4"/>
<dbReference type="Proteomes" id="UP000192738">
    <property type="component" value="Unassembled WGS sequence"/>
</dbReference>
<protein>
    <submittedName>
        <fullName evidence="2">Uncharacterized protein</fullName>
    </submittedName>
</protein>
<evidence type="ECO:0000313" key="3">
    <source>
        <dbReference type="Proteomes" id="UP000192738"/>
    </source>
</evidence>
<accession>A0A1W2C5L4</accession>
<dbReference type="STRING" id="112901.SAMN04488500_109149"/>
<keyword evidence="1" id="KW-0472">Membrane</keyword>
<sequence>MGYGGGGFFPFGMIFMILYGAVVIYALMQLTGINKALQRIAIALERKQNTE</sequence>
<gene>
    <name evidence="2" type="ORF">SAMN04488500_109149</name>
</gene>
<keyword evidence="1" id="KW-1133">Transmembrane helix</keyword>
<name>A0A1W2C5L4_9FIRM</name>
<reference evidence="2 3" key="1">
    <citation type="submission" date="2017-04" db="EMBL/GenBank/DDBJ databases">
        <authorList>
            <person name="Afonso C.L."/>
            <person name="Miller P.J."/>
            <person name="Scott M.A."/>
            <person name="Spackman E."/>
            <person name="Goraichik I."/>
            <person name="Dimitrov K.M."/>
            <person name="Suarez D.L."/>
            <person name="Swayne D.E."/>
        </authorList>
    </citation>
    <scope>NUCLEOTIDE SEQUENCE [LARGE SCALE GENOMIC DNA]</scope>
    <source>
        <strain evidence="2 3">DSM 5090</strain>
    </source>
</reference>
<keyword evidence="1" id="KW-0812">Transmembrane</keyword>
<feature type="transmembrane region" description="Helical" evidence="1">
    <location>
        <begin position="6"/>
        <end position="28"/>
    </location>
</feature>
<organism evidence="2 3">
    <name type="scientific">Sporomusa malonica</name>
    <dbReference type="NCBI Taxonomy" id="112901"/>
    <lineage>
        <taxon>Bacteria</taxon>
        <taxon>Bacillati</taxon>
        <taxon>Bacillota</taxon>
        <taxon>Negativicutes</taxon>
        <taxon>Selenomonadales</taxon>
        <taxon>Sporomusaceae</taxon>
        <taxon>Sporomusa</taxon>
    </lineage>
</organism>
<keyword evidence="3" id="KW-1185">Reference proteome</keyword>
<evidence type="ECO:0000256" key="1">
    <source>
        <dbReference type="SAM" id="Phobius"/>
    </source>
</evidence>